<feature type="compositionally biased region" description="Polar residues" evidence="1">
    <location>
        <begin position="145"/>
        <end position="164"/>
    </location>
</feature>
<proteinExistence type="predicted"/>
<evidence type="ECO:0000313" key="2">
    <source>
        <dbReference type="EMBL" id="GBN78501.1"/>
    </source>
</evidence>
<feature type="region of interest" description="Disordered" evidence="1">
    <location>
        <begin position="96"/>
        <end position="168"/>
    </location>
</feature>
<gene>
    <name evidence="2" type="ORF">AVEN_32274_1</name>
</gene>
<organism evidence="2 3">
    <name type="scientific">Araneus ventricosus</name>
    <name type="common">Orbweaver spider</name>
    <name type="synonym">Epeira ventricosa</name>
    <dbReference type="NCBI Taxonomy" id="182803"/>
    <lineage>
        <taxon>Eukaryota</taxon>
        <taxon>Metazoa</taxon>
        <taxon>Ecdysozoa</taxon>
        <taxon>Arthropoda</taxon>
        <taxon>Chelicerata</taxon>
        <taxon>Arachnida</taxon>
        <taxon>Araneae</taxon>
        <taxon>Araneomorphae</taxon>
        <taxon>Entelegynae</taxon>
        <taxon>Araneoidea</taxon>
        <taxon>Araneidae</taxon>
        <taxon>Araneus</taxon>
    </lineage>
</organism>
<dbReference type="OrthoDB" id="6437144at2759"/>
<accession>A0A4Y2RS64</accession>
<dbReference type="Proteomes" id="UP000499080">
    <property type="component" value="Unassembled WGS sequence"/>
</dbReference>
<evidence type="ECO:0000313" key="3">
    <source>
        <dbReference type="Proteomes" id="UP000499080"/>
    </source>
</evidence>
<protein>
    <submittedName>
        <fullName evidence="2">Uncharacterized protein</fullName>
    </submittedName>
</protein>
<feature type="compositionally biased region" description="Polar residues" evidence="1">
    <location>
        <begin position="102"/>
        <end position="121"/>
    </location>
</feature>
<comment type="caution">
    <text evidence="2">The sequence shown here is derived from an EMBL/GenBank/DDBJ whole genome shotgun (WGS) entry which is preliminary data.</text>
</comment>
<dbReference type="AlphaFoldDB" id="A0A4Y2RS64"/>
<name>A0A4Y2RS64_ARAVE</name>
<keyword evidence="3" id="KW-1185">Reference proteome</keyword>
<evidence type="ECO:0000256" key="1">
    <source>
        <dbReference type="SAM" id="MobiDB-lite"/>
    </source>
</evidence>
<sequence length="783" mass="89644">MNQFWVRISDKRRKYSDIMIENTIHTEMKRSSTRIPSATSSQSVTHQHTNAFQLNYEGNFIPVSSVDPYLQDTRPEEMDYISNSLDKTGVAPLPLKEDSFKNESTNKSFCSSHRITSSVQMKNHPLRKSTSGFESESSKARSDKATISQQDSSRTSLKNSQKQGVKSRKTKEVKFKLDSCENILDIESICKETTYLANNDLKSGDFDIEALVNKNVFPTKLGAEGETMEGKDNFPPHNKMYPVSSEIEDYHSDVTSYLENMIRKINRISKGKKILNLINGELVLSDRIPTSSNQYDEIDDTWIKFISEGNNTTDGMGHLEDVYNSSKFISEVGTPTFGIRKIHEDISQKGIISHGLENAETKKDELFSRCGLNRLVKENDIKFQDKAIQQIEPVSTNKTYDTMTASEANIASSDVDLMTLNINNYDLYGNSDLFQWKENSDTLMSDVKSRSSKSSILSNANYQVKEDRQYDDTVKHKHMIMGCCPECKTNPYSYKYVVYNIPEEENNKRNLFEKNIGECLLKYENAVWRSPERKTEKVGNIFVSNPLNRKPSCSETDRQDHFSSRSDSLAYGLHKNVFKKFNPRSLLMFQTPASRNRIRPWEGAKKVDKSSKVLLENGSRGFLKKANAEEILKETHDDENPLIPHENKSSGTLISNSVFKYSNLSSSLEWQGFFERTFRNESLNSCGTEDCRELMGHTQLKNMPKNLPSKLGALERNAHCNKYFSLATFTFFWYINAHGVKLPWSTLVKLTPYFRVTRCLFWDGSRNFEPWSDDEETPEATLP</sequence>
<reference evidence="2 3" key="1">
    <citation type="journal article" date="2019" name="Sci. Rep.">
        <title>Orb-weaving spider Araneus ventricosus genome elucidates the spidroin gene catalogue.</title>
        <authorList>
            <person name="Kono N."/>
            <person name="Nakamura H."/>
            <person name="Ohtoshi R."/>
            <person name="Moran D.A.P."/>
            <person name="Shinohara A."/>
            <person name="Yoshida Y."/>
            <person name="Fujiwara M."/>
            <person name="Mori M."/>
            <person name="Tomita M."/>
            <person name="Arakawa K."/>
        </authorList>
    </citation>
    <scope>NUCLEOTIDE SEQUENCE [LARGE SCALE GENOMIC DNA]</scope>
</reference>
<dbReference type="EMBL" id="BGPR01018198">
    <property type="protein sequence ID" value="GBN78501.1"/>
    <property type="molecule type" value="Genomic_DNA"/>
</dbReference>